<evidence type="ECO:0000313" key="2">
    <source>
        <dbReference type="Proteomes" id="UP001642464"/>
    </source>
</evidence>
<dbReference type="Proteomes" id="UP001642464">
    <property type="component" value="Unassembled WGS sequence"/>
</dbReference>
<evidence type="ECO:0000313" key="1">
    <source>
        <dbReference type="EMBL" id="CAK9081583.1"/>
    </source>
</evidence>
<feature type="non-terminal residue" evidence="1">
    <location>
        <position position="352"/>
    </location>
</feature>
<keyword evidence="2" id="KW-1185">Reference proteome</keyword>
<gene>
    <name evidence="1" type="ORF">SCF082_LOCUS38818</name>
</gene>
<feature type="non-terminal residue" evidence="1">
    <location>
        <position position="1"/>
    </location>
</feature>
<accession>A0ABP0PZY1</accession>
<comment type="caution">
    <text evidence="1">The sequence shown here is derived from an EMBL/GenBank/DDBJ whole genome shotgun (WGS) entry which is preliminary data.</text>
</comment>
<protein>
    <submittedName>
        <fullName evidence="1">Uncharacterized protein</fullName>
    </submittedName>
</protein>
<organism evidence="1 2">
    <name type="scientific">Durusdinium trenchii</name>
    <dbReference type="NCBI Taxonomy" id="1381693"/>
    <lineage>
        <taxon>Eukaryota</taxon>
        <taxon>Sar</taxon>
        <taxon>Alveolata</taxon>
        <taxon>Dinophyceae</taxon>
        <taxon>Suessiales</taxon>
        <taxon>Symbiodiniaceae</taxon>
        <taxon>Durusdinium</taxon>
    </lineage>
</organism>
<sequence>FDRIESQETIPASAAELAAAQCGAFDDTQIEDECALEDEHPVEIDLDEEPEEEFPLVDAPYQEEVVDEEPEEPADKMPEVPEVPEVALPQPQQGAPQPPDLPLGLVEKVEPPLSTAATINSRTHPAAYAKMSRFCNNAKKMVKFPEMGKMWSSGQKDVLFQQWVSNQGDPDAIECKLKVVASQKREGVSTMELLTVAQMRVRGFTEYLDSSDARLERLTGMSLDPSQAPATQDILKFVKDGQPAAVQAKAKAKNKVAKDKKDQGLLVKVEQQKTVEEQVAVIRGELKKEITAINNILLDFTQLPDNPDCMDFKKFAGDMKTQVQTLTKLFNQVTVCKDPGQVQSAVQTIITE</sequence>
<proteinExistence type="predicted"/>
<name>A0ABP0PZY1_9DINO</name>
<dbReference type="EMBL" id="CAXAMM010038862">
    <property type="protein sequence ID" value="CAK9081583.1"/>
    <property type="molecule type" value="Genomic_DNA"/>
</dbReference>
<reference evidence="1 2" key="1">
    <citation type="submission" date="2024-02" db="EMBL/GenBank/DDBJ databases">
        <authorList>
            <person name="Chen Y."/>
            <person name="Shah S."/>
            <person name="Dougan E. K."/>
            <person name="Thang M."/>
            <person name="Chan C."/>
        </authorList>
    </citation>
    <scope>NUCLEOTIDE SEQUENCE [LARGE SCALE GENOMIC DNA]</scope>
</reference>